<proteinExistence type="predicted"/>
<keyword evidence="2" id="KW-1185">Reference proteome</keyword>
<evidence type="ECO:0000313" key="2">
    <source>
        <dbReference type="Proteomes" id="UP000249057"/>
    </source>
</evidence>
<evidence type="ECO:0000313" key="1">
    <source>
        <dbReference type="EMBL" id="RAH48849.1"/>
    </source>
</evidence>
<dbReference type="EMBL" id="KZ825321">
    <property type="protein sequence ID" value="RAH48849.1"/>
    <property type="molecule type" value="Genomic_DNA"/>
</dbReference>
<protein>
    <submittedName>
        <fullName evidence="1">Uncharacterized protein</fullName>
    </submittedName>
</protein>
<dbReference type="Proteomes" id="UP000249057">
    <property type="component" value="Unassembled WGS sequence"/>
</dbReference>
<gene>
    <name evidence="1" type="ORF">BO95DRAFT_439961</name>
</gene>
<name>A0ACD1GHT3_9EURO</name>
<sequence length="132" mass="14607">MGSSLVRLFGPWPVCHAKHHQTPPETTQYGSILPQPTFFQSNIQRDGKWQIADGKWQTQRSCFPAAVRPRLPLHTPSLAFRASPASPDSSNPVWIRGLILAAISPPLSLFFASPCPCPITAPPPQQIFRGIW</sequence>
<organism evidence="1 2">
    <name type="scientific">Aspergillus brunneoviolaceus CBS 621.78</name>
    <dbReference type="NCBI Taxonomy" id="1450534"/>
    <lineage>
        <taxon>Eukaryota</taxon>
        <taxon>Fungi</taxon>
        <taxon>Dikarya</taxon>
        <taxon>Ascomycota</taxon>
        <taxon>Pezizomycotina</taxon>
        <taxon>Eurotiomycetes</taxon>
        <taxon>Eurotiomycetidae</taxon>
        <taxon>Eurotiales</taxon>
        <taxon>Aspergillaceae</taxon>
        <taxon>Aspergillus</taxon>
        <taxon>Aspergillus subgen. Circumdati</taxon>
    </lineage>
</organism>
<reference evidence="1" key="1">
    <citation type="submission" date="2018-02" db="EMBL/GenBank/DDBJ databases">
        <title>The genomes of Aspergillus section Nigri reveals drivers in fungal speciation.</title>
        <authorList>
            <consortium name="DOE Joint Genome Institute"/>
            <person name="Vesth T.C."/>
            <person name="Nybo J."/>
            <person name="Theobald S."/>
            <person name="Brandl J."/>
            <person name="Frisvad J.C."/>
            <person name="Nielsen K.F."/>
            <person name="Lyhne E.K."/>
            <person name="Kogle M.E."/>
            <person name="Kuo A."/>
            <person name="Riley R."/>
            <person name="Clum A."/>
            <person name="Nolan M."/>
            <person name="Lipzen A."/>
            <person name="Salamov A."/>
            <person name="Henrissat B."/>
            <person name="Wiebenga A."/>
            <person name="De vries R.P."/>
            <person name="Grigoriev I.V."/>
            <person name="Mortensen U.H."/>
            <person name="Andersen M.R."/>
            <person name="Baker S.E."/>
        </authorList>
    </citation>
    <scope>NUCLEOTIDE SEQUENCE</scope>
    <source>
        <strain evidence="1">CBS 621.78</strain>
    </source>
</reference>
<accession>A0ACD1GHT3</accession>